<dbReference type="AlphaFoldDB" id="U7QI92"/>
<feature type="domain" description="BON" evidence="2">
    <location>
        <begin position="67"/>
        <end position="135"/>
    </location>
</feature>
<keyword evidence="1" id="KW-0472">Membrane</keyword>
<feature type="domain" description="BON" evidence="2">
    <location>
        <begin position="369"/>
        <end position="437"/>
    </location>
</feature>
<dbReference type="InterPro" id="IPR007055">
    <property type="entry name" value="BON_dom"/>
</dbReference>
<dbReference type="EMBL" id="AUZM01000041">
    <property type="protein sequence ID" value="ERT06146.1"/>
    <property type="molecule type" value="Genomic_DNA"/>
</dbReference>
<feature type="domain" description="BON" evidence="2">
    <location>
        <begin position="469"/>
        <end position="542"/>
    </location>
</feature>
<dbReference type="Proteomes" id="UP000017127">
    <property type="component" value="Unassembled WGS sequence"/>
</dbReference>
<protein>
    <submittedName>
        <fullName evidence="3">BON domain protein</fullName>
    </submittedName>
</protein>
<proteinExistence type="predicted"/>
<dbReference type="PROSITE" id="PS51257">
    <property type="entry name" value="PROKAR_LIPOPROTEIN"/>
    <property type="match status" value="1"/>
</dbReference>
<evidence type="ECO:0000313" key="4">
    <source>
        <dbReference type="Proteomes" id="UP000017127"/>
    </source>
</evidence>
<dbReference type="SMART" id="SM00749">
    <property type="entry name" value="BON"/>
    <property type="match status" value="5"/>
</dbReference>
<feature type="domain" description="BON" evidence="2">
    <location>
        <begin position="139"/>
        <end position="207"/>
    </location>
</feature>
<keyword evidence="1" id="KW-0812">Transmembrane</keyword>
<sequence length="542" mass="59568">MQFSINRTSQKQIFRLFSAGMLATVFSLGMTGCQSPSQTLTNSDNEVLETEPDINDTEMVVSEDPFTDAEITEAIERELEISRGISPASILVATNEGIVTLSGSVNNILAQERAERIASMIKGTRAVINEINVEPVPRTDAEILENINSALVNDPVTEVWEIEPVVNNGVVTLGGEVDSWQEKQLASRVAKGVAGVKQIDNQISINYKTQRSAPEIEQDIQSALQWDARVDSRLINIEVDGTQAILSGIVGSAFEKSLVITDAYVIGVMSVDANDLEVEPWADEERMRTEIVPELKDTAIRDAVQDALLYDPRVAAFNLNVAVDEGAVTLSGTVDNLKAKRAAAQDARNTTGVWRVESNINVQPQTELTDNEIVEKIITRLQRDPYVNRQEIGVTVEEGIVRLNGSVESYFEKWQAGDVAALAQGVTGVINQLEVDYNLPAEETSFYDWDPITEDYDYNYDNSVFSDRSDEALATAIDAQLLWSPFVDEQQVEVSVDDGVARLTGTVDSWYEYAQATEEAYEGGAVTVMNNLEVSPNSNPLN</sequence>
<feature type="domain" description="BON" evidence="2">
    <location>
        <begin position="296"/>
        <end position="364"/>
    </location>
</feature>
<reference evidence="3 4" key="1">
    <citation type="journal article" date="2013" name="Front. Microbiol.">
        <title>Comparative genomic analyses of the cyanobacterium, Lyngbya aestuarii BL J, a powerful hydrogen producer.</title>
        <authorList>
            <person name="Kothari A."/>
            <person name="Vaughn M."/>
            <person name="Garcia-Pichel F."/>
        </authorList>
    </citation>
    <scope>NUCLEOTIDE SEQUENCE [LARGE SCALE GENOMIC DNA]</scope>
    <source>
        <strain evidence="3 4">BL J</strain>
    </source>
</reference>
<name>U7QI92_9CYAN</name>
<evidence type="ECO:0000259" key="2">
    <source>
        <dbReference type="PROSITE" id="PS50914"/>
    </source>
</evidence>
<dbReference type="InterPro" id="IPR014004">
    <property type="entry name" value="Transpt-assoc_nodulatn_dom_bac"/>
</dbReference>
<organism evidence="3 4">
    <name type="scientific">Lyngbya aestuarii BL J</name>
    <dbReference type="NCBI Taxonomy" id="1348334"/>
    <lineage>
        <taxon>Bacteria</taxon>
        <taxon>Bacillati</taxon>
        <taxon>Cyanobacteriota</taxon>
        <taxon>Cyanophyceae</taxon>
        <taxon>Oscillatoriophycideae</taxon>
        <taxon>Oscillatoriales</taxon>
        <taxon>Microcoleaceae</taxon>
        <taxon>Lyngbya</taxon>
    </lineage>
</organism>
<evidence type="ECO:0000313" key="3">
    <source>
        <dbReference type="EMBL" id="ERT06146.1"/>
    </source>
</evidence>
<dbReference type="PANTHER" id="PTHR34606">
    <property type="entry name" value="BON DOMAIN-CONTAINING PROTEIN"/>
    <property type="match status" value="1"/>
</dbReference>
<dbReference type="Gene3D" id="3.30.1340.30">
    <property type="match status" value="5"/>
</dbReference>
<dbReference type="PROSITE" id="PS50914">
    <property type="entry name" value="BON"/>
    <property type="match status" value="5"/>
</dbReference>
<dbReference type="PANTHER" id="PTHR34606:SF15">
    <property type="entry name" value="BON DOMAIN-CONTAINING PROTEIN"/>
    <property type="match status" value="1"/>
</dbReference>
<keyword evidence="4" id="KW-1185">Reference proteome</keyword>
<accession>U7QI92</accession>
<keyword evidence="1" id="KW-1133">Transmembrane helix</keyword>
<feature type="transmembrane region" description="Helical" evidence="1">
    <location>
        <begin position="12"/>
        <end position="30"/>
    </location>
</feature>
<dbReference type="PATRIC" id="fig|1348334.3.peg.3744"/>
<dbReference type="Pfam" id="PF04972">
    <property type="entry name" value="BON"/>
    <property type="match status" value="6"/>
</dbReference>
<comment type="caution">
    <text evidence="3">The sequence shown here is derived from an EMBL/GenBank/DDBJ whole genome shotgun (WGS) entry which is preliminary data.</text>
</comment>
<evidence type="ECO:0000256" key="1">
    <source>
        <dbReference type="SAM" id="Phobius"/>
    </source>
</evidence>
<dbReference type="InterPro" id="IPR051686">
    <property type="entry name" value="Lipoprotein_DolP"/>
</dbReference>
<gene>
    <name evidence="3" type="ORF">M595_3871</name>
</gene>